<comment type="caution">
    <text evidence="12">The sequence shown here is derived from an EMBL/GenBank/DDBJ whole genome shotgun (WGS) entry which is preliminary data.</text>
</comment>
<comment type="catalytic activity">
    <reaction evidence="9">
        <text>prephenate + NAD(+) = 3-(4-hydroxyphenyl)pyruvate + CO2 + NADH</text>
        <dbReference type="Rhea" id="RHEA:13869"/>
        <dbReference type="ChEBI" id="CHEBI:16526"/>
        <dbReference type="ChEBI" id="CHEBI:29934"/>
        <dbReference type="ChEBI" id="CHEBI:36242"/>
        <dbReference type="ChEBI" id="CHEBI:57540"/>
        <dbReference type="ChEBI" id="CHEBI:57945"/>
        <dbReference type="EC" id="1.3.1.12"/>
    </reaction>
</comment>
<dbReference type="Pfam" id="PF02153">
    <property type="entry name" value="PDH_N"/>
    <property type="match status" value="1"/>
</dbReference>
<keyword evidence="8" id="KW-0057">Aromatic amino acid biosynthesis</keyword>
<dbReference type="AlphaFoldDB" id="A0A369TBU9"/>
<dbReference type="Gene3D" id="1.10.3660.10">
    <property type="entry name" value="6-phosphogluconate dehydrogenase C-terminal like domain"/>
    <property type="match status" value="1"/>
</dbReference>
<feature type="compositionally biased region" description="Basic and acidic residues" evidence="10">
    <location>
        <begin position="299"/>
        <end position="321"/>
    </location>
</feature>
<keyword evidence="4" id="KW-0827">Tyrosine biosynthesis</keyword>
<protein>
    <recommendedName>
        <fullName evidence="3">prephenate dehydrogenase</fullName>
        <ecNumber evidence="3">1.3.1.12</ecNumber>
    </recommendedName>
</protein>
<evidence type="ECO:0000256" key="8">
    <source>
        <dbReference type="ARBA" id="ARBA00023141"/>
    </source>
</evidence>
<feature type="domain" description="Prephenate/arogenate dehydrogenase" evidence="11">
    <location>
        <begin position="8"/>
        <end position="297"/>
    </location>
</feature>
<dbReference type="FunFam" id="3.40.50.720:FF:000208">
    <property type="entry name" value="Prephenate dehydrogenase"/>
    <property type="match status" value="1"/>
</dbReference>
<keyword evidence="7" id="KW-0520">NAD</keyword>
<dbReference type="GO" id="GO:0070403">
    <property type="term" value="F:NAD+ binding"/>
    <property type="evidence" value="ECO:0007669"/>
    <property type="project" value="InterPro"/>
</dbReference>
<keyword evidence="6" id="KW-0560">Oxidoreductase</keyword>
<evidence type="ECO:0000256" key="10">
    <source>
        <dbReference type="SAM" id="MobiDB-lite"/>
    </source>
</evidence>
<dbReference type="PANTHER" id="PTHR21363:SF0">
    <property type="entry name" value="PREPHENATE DEHYDROGENASE [NADP(+)]"/>
    <property type="match status" value="1"/>
</dbReference>
<dbReference type="InterPro" id="IPR050812">
    <property type="entry name" value="Preph/Arog_dehydrog"/>
</dbReference>
<evidence type="ECO:0000256" key="4">
    <source>
        <dbReference type="ARBA" id="ARBA00022498"/>
    </source>
</evidence>
<proteinExistence type="inferred from homology"/>
<dbReference type="InterPro" id="IPR046825">
    <property type="entry name" value="PDH_C"/>
</dbReference>
<dbReference type="Gene3D" id="3.40.50.720">
    <property type="entry name" value="NAD(P)-binding Rossmann-like Domain"/>
    <property type="match status" value="1"/>
</dbReference>
<dbReference type="Pfam" id="PF20463">
    <property type="entry name" value="PDH_C"/>
    <property type="match status" value="1"/>
</dbReference>
<dbReference type="PROSITE" id="PS51176">
    <property type="entry name" value="PDH_ADH"/>
    <property type="match status" value="1"/>
</dbReference>
<evidence type="ECO:0000256" key="2">
    <source>
        <dbReference type="ARBA" id="ARBA00007964"/>
    </source>
</evidence>
<dbReference type="PANTHER" id="PTHR21363">
    <property type="entry name" value="PREPHENATE DEHYDROGENASE"/>
    <property type="match status" value="1"/>
</dbReference>
<evidence type="ECO:0000256" key="7">
    <source>
        <dbReference type="ARBA" id="ARBA00023027"/>
    </source>
</evidence>
<evidence type="ECO:0000313" key="13">
    <source>
        <dbReference type="Proteomes" id="UP000253941"/>
    </source>
</evidence>
<dbReference type="InterPro" id="IPR008927">
    <property type="entry name" value="6-PGluconate_DH-like_C_sf"/>
</dbReference>
<organism evidence="12 13">
    <name type="scientific">Ferruginivarius sediminum</name>
    <dbReference type="NCBI Taxonomy" id="2661937"/>
    <lineage>
        <taxon>Bacteria</taxon>
        <taxon>Pseudomonadati</taxon>
        <taxon>Pseudomonadota</taxon>
        <taxon>Alphaproteobacteria</taxon>
        <taxon>Rhodospirillales</taxon>
        <taxon>Rhodospirillaceae</taxon>
        <taxon>Ferruginivarius</taxon>
    </lineage>
</organism>
<dbReference type="SUPFAM" id="SSF48179">
    <property type="entry name" value="6-phosphogluconate dehydrogenase C-terminal domain-like"/>
    <property type="match status" value="1"/>
</dbReference>
<feature type="region of interest" description="Disordered" evidence="10">
    <location>
        <begin position="290"/>
        <end position="321"/>
    </location>
</feature>
<comment type="similarity">
    <text evidence="2">Belongs to the prephenate/arogenate dehydrogenase family.</text>
</comment>
<evidence type="ECO:0000259" key="11">
    <source>
        <dbReference type="PROSITE" id="PS51176"/>
    </source>
</evidence>
<evidence type="ECO:0000256" key="6">
    <source>
        <dbReference type="ARBA" id="ARBA00023002"/>
    </source>
</evidence>
<sequence>MFERPIFERMCLIGIGLIGSSLSLAVQRHGLVGEVVGCARSEATRQTALDLGLCSAVHADPAQAVGGCDLVMICSPVGTYAEIAERIGPHLREGSILSDVGSVKQAVIRDVGPFVPDHVHFVPGHPIAGTEKSGPEAGFAELFEDRWAILTPPPGTDADAVQRLAALWQGVGSMVDTMDARHHDRVLAMTSHLPHLIAYTIVSTAADLENHEQQEVAKFSAGGFRDFTRIAASDPVMWRDIFLNNREAVLDVLQRFNEDITALQRAIRWGEGEVLEDEFRRTRALRQGVIEAHQAGSFDPREPEKASKAEPDPGKPGPRES</sequence>
<accession>A0A369TBU9</accession>
<keyword evidence="13" id="KW-1185">Reference proteome</keyword>
<comment type="pathway">
    <text evidence="1">Amino-acid biosynthesis; L-tyrosine biosynthesis; (4-hydroxyphenyl)pyruvate from prephenate (NAD(+) route): step 1/1.</text>
</comment>
<dbReference type="GO" id="GO:0006571">
    <property type="term" value="P:tyrosine biosynthetic process"/>
    <property type="evidence" value="ECO:0007669"/>
    <property type="project" value="UniProtKB-KW"/>
</dbReference>
<gene>
    <name evidence="12" type="ORF">DRB17_10460</name>
</gene>
<evidence type="ECO:0000256" key="5">
    <source>
        <dbReference type="ARBA" id="ARBA00022605"/>
    </source>
</evidence>
<dbReference type="InterPro" id="IPR003099">
    <property type="entry name" value="Prephen_DH"/>
</dbReference>
<evidence type="ECO:0000256" key="9">
    <source>
        <dbReference type="ARBA" id="ARBA00049260"/>
    </source>
</evidence>
<evidence type="ECO:0000313" key="12">
    <source>
        <dbReference type="EMBL" id="RDD61994.1"/>
    </source>
</evidence>
<dbReference type="SUPFAM" id="SSF51735">
    <property type="entry name" value="NAD(P)-binding Rossmann-fold domains"/>
    <property type="match status" value="1"/>
</dbReference>
<dbReference type="EC" id="1.3.1.12" evidence="3"/>
<dbReference type="InterPro" id="IPR046826">
    <property type="entry name" value="PDH_N"/>
</dbReference>
<dbReference type="FunFam" id="1.10.3660.10:FF:000003">
    <property type="entry name" value="Prephenate dehydrogenase"/>
    <property type="match status" value="1"/>
</dbReference>
<name>A0A369TBU9_9PROT</name>
<keyword evidence="5" id="KW-0028">Amino-acid biosynthesis</keyword>
<reference evidence="12 13" key="1">
    <citation type="submission" date="2018-07" db="EMBL/GenBank/DDBJ databases">
        <title>Venubactetium sediminum gen. nov., sp. nov., isolated from a marine solar saltern.</title>
        <authorList>
            <person name="Wang S."/>
        </authorList>
    </citation>
    <scope>NUCLEOTIDE SEQUENCE [LARGE SCALE GENOMIC DNA]</scope>
    <source>
        <strain evidence="12 13">WD2A32</strain>
    </source>
</reference>
<dbReference type="GO" id="GO:0008977">
    <property type="term" value="F:prephenate dehydrogenase (NAD+) activity"/>
    <property type="evidence" value="ECO:0007669"/>
    <property type="project" value="UniProtKB-EC"/>
</dbReference>
<dbReference type="GO" id="GO:0004665">
    <property type="term" value="F:prephenate dehydrogenase (NADP+) activity"/>
    <property type="evidence" value="ECO:0007669"/>
    <property type="project" value="InterPro"/>
</dbReference>
<evidence type="ECO:0000256" key="3">
    <source>
        <dbReference type="ARBA" id="ARBA00012068"/>
    </source>
</evidence>
<evidence type="ECO:0000256" key="1">
    <source>
        <dbReference type="ARBA" id="ARBA00005067"/>
    </source>
</evidence>
<dbReference type="InterPro" id="IPR036291">
    <property type="entry name" value="NAD(P)-bd_dom_sf"/>
</dbReference>
<dbReference type="EMBL" id="QPMH01000008">
    <property type="protein sequence ID" value="RDD61994.1"/>
    <property type="molecule type" value="Genomic_DNA"/>
</dbReference>
<dbReference type="Proteomes" id="UP000253941">
    <property type="component" value="Unassembled WGS sequence"/>
</dbReference>
<dbReference type="NCBIfam" id="NF005694">
    <property type="entry name" value="PRK07502.1"/>
    <property type="match status" value="1"/>
</dbReference>